<feature type="transmembrane region" description="Helical" evidence="1">
    <location>
        <begin position="81"/>
        <end position="105"/>
    </location>
</feature>
<proteinExistence type="predicted"/>
<keyword evidence="3" id="KW-1185">Reference proteome</keyword>
<name>A0ABS6GQR5_9BACI</name>
<feature type="transmembrane region" description="Helical" evidence="1">
    <location>
        <begin position="12"/>
        <end position="33"/>
    </location>
</feature>
<reference evidence="2 3" key="1">
    <citation type="journal article" date="2011" name="Int. J. Syst. Evol. Microbiol.">
        <title>Allobacillus halotolerans gen. nov., sp. nov. isolated from shrimp paste.</title>
        <authorList>
            <person name="Sheu S.Y."/>
            <person name="Arun A.B."/>
            <person name="Jiang S.R."/>
            <person name="Young C.C."/>
            <person name="Chen W.M."/>
        </authorList>
    </citation>
    <scope>NUCLEOTIDE SEQUENCE [LARGE SCALE GENOMIC DNA]</scope>
    <source>
        <strain evidence="2 3">LMG 24826</strain>
    </source>
</reference>
<comment type="caution">
    <text evidence="2">The sequence shown here is derived from an EMBL/GenBank/DDBJ whole genome shotgun (WGS) entry which is preliminary data.</text>
</comment>
<evidence type="ECO:0008006" key="4">
    <source>
        <dbReference type="Google" id="ProtNLM"/>
    </source>
</evidence>
<sequence>MGEVNQKSSEKRIWMIGSIAIVFGLVGLIDLFFRLEINEFQFFMLIYPTVSFFVGVISYFLFKNVWMGPAMIFTAGFLSMILYVLAILVNVVIYSVIGLFGALIAKGLVHLKHSSS</sequence>
<keyword evidence="1" id="KW-0812">Transmembrane</keyword>
<evidence type="ECO:0000313" key="2">
    <source>
        <dbReference type="EMBL" id="MBU6080767.1"/>
    </source>
</evidence>
<keyword evidence="1" id="KW-1133">Transmembrane helix</keyword>
<protein>
    <recommendedName>
        <fullName evidence="4">DUF5668 domain-containing protein</fullName>
    </recommendedName>
</protein>
<dbReference type="RefSeq" id="WP_216687160.1">
    <property type="nucleotide sequence ID" value="NZ_CAUPKR010000006.1"/>
</dbReference>
<dbReference type="Proteomes" id="UP000812672">
    <property type="component" value="Unassembled WGS sequence"/>
</dbReference>
<evidence type="ECO:0000256" key="1">
    <source>
        <dbReference type="SAM" id="Phobius"/>
    </source>
</evidence>
<evidence type="ECO:0000313" key="3">
    <source>
        <dbReference type="Proteomes" id="UP000812672"/>
    </source>
</evidence>
<accession>A0ABS6GQR5</accession>
<keyword evidence="1" id="KW-0472">Membrane</keyword>
<organism evidence="2 3">
    <name type="scientific">Allobacillus halotolerans</name>
    <dbReference type="NCBI Taxonomy" id="570278"/>
    <lineage>
        <taxon>Bacteria</taxon>
        <taxon>Bacillati</taxon>
        <taxon>Bacillota</taxon>
        <taxon>Bacilli</taxon>
        <taxon>Bacillales</taxon>
        <taxon>Bacillaceae</taxon>
        <taxon>Allobacillus</taxon>
    </lineage>
</organism>
<gene>
    <name evidence="2" type="ORF">KQ486_07025</name>
</gene>
<dbReference type="EMBL" id="JAHLZF010000008">
    <property type="protein sequence ID" value="MBU6080767.1"/>
    <property type="molecule type" value="Genomic_DNA"/>
</dbReference>
<feature type="transmembrane region" description="Helical" evidence="1">
    <location>
        <begin position="40"/>
        <end position="61"/>
    </location>
</feature>